<name>A0A895XR24_9ACTN</name>
<feature type="region of interest" description="Disordered" evidence="1">
    <location>
        <begin position="108"/>
        <end position="131"/>
    </location>
</feature>
<dbReference type="Proteomes" id="UP000662939">
    <property type="component" value="Chromosome"/>
</dbReference>
<organism evidence="2 3">
    <name type="scientific">Natronoglycomyces albus</name>
    <dbReference type="NCBI Taxonomy" id="2811108"/>
    <lineage>
        <taxon>Bacteria</taxon>
        <taxon>Bacillati</taxon>
        <taxon>Actinomycetota</taxon>
        <taxon>Actinomycetes</taxon>
        <taxon>Glycomycetales</taxon>
        <taxon>Glycomycetaceae</taxon>
        <taxon>Natronoglycomyces</taxon>
    </lineage>
</organism>
<dbReference type="EMBL" id="CP070496">
    <property type="protein sequence ID" value="QSB04720.1"/>
    <property type="molecule type" value="Genomic_DNA"/>
</dbReference>
<dbReference type="KEGG" id="nav:JQS30_13215"/>
<protein>
    <submittedName>
        <fullName evidence="2">Uncharacterized protein</fullName>
    </submittedName>
</protein>
<dbReference type="AlphaFoldDB" id="A0A895XR24"/>
<dbReference type="RefSeq" id="WP_213170717.1">
    <property type="nucleotide sequence ID" value="NZ_CP070496.1"/>
</dbReference>
<gene>
    <name evidence="2" type="ORF">JQS30_13215</name>
</gene>
<evidence type="ECO:0000313" key="3">
    <source>
        <dbReference type="Proteomes" id="UP000662939"/>
    </source>
</evidence>
<proteinExistence type="predicted"/>
<keyword evidence="3" id="KW-1185">Reference proteome</keyword>
<evidence type="ECO:0000256" key="1">
    <source>
        <dbReference type="SAM" id="MobiDB-lite"/>
    </source>
</evidence>
<accession>A0A895XR24</accession>
<sequence>MANDRVIIPSELEAVAENEIRRLANFYDDIANEVGVASRSRESVFAHNSEVEQTWIECSEFYYQILYESSAHIRAVSKFLMHVAEEARTQESELQEIFDEYAEDILSQGSSAPWDEEPPSYPGNTEPDFAT</sequence>
<evidence type="ECO:0000313" key="2">
    <source>
        <dbReference type="EMBL" id="QSB04720.1"/>
    </source>
</evidence>
<reference evidence="2" key="1">
    <citation type="submission" date="2021-02" db="EMBL/GenBank/DDBJ databases">
        <title>Natronoglycomyces albus gen. nov., sp. nov, a haloalkaliphilic actinobacterium from a soda solonchak soil.</title>
        <authorList>
            <person name="Sorokin D.Y."/>
            <person name="Khijniak T.V."/>
            <person name="Zakharycheva A.P."/>
            <person name="Boueva O.V."/>
            <person name="Ariskina E.V."/>
            <person name="Hahnke R.L."/>
            <person name="Bunk B."/>
            <person name="Sproer C."/>
            <person name="Schumann P."/>
            <person name="Evtushenko L.I."/>
            <person name="Kublanov I.V."/>
        </authorList>
    </citation>
    <scope>NUCLEOTIDE SEQUENCE</scope>
    <source>
        <strain evidence="2">DSM 106290</strain>
    </source>
</reference>